<dbReference type="Proteomes" id="UP000232164">
    <property type="component" value="Unassembled WGS sequence"/>
</dbReference>
<dbReference type="Pfam" id="PF20132">
    <property type="entry name" value="DUF6522"/>
    <property type="match status" value="1"/>
</dbReference>
<name>A0A2N0D1H9_RHISU</name>
<dbReference type="AlphaFoldDB" id="A0A2N0D1H9"/>
<gene>
    <name evidence="1" type="ORF">CWR43_29940</name>
</gene>
<proteinExistence type="predicted"/>
<reference evidence="1 2" key="1">
    <citation type="submission" date="2017-11" db="EMBL/GenBank/DDBJ databases">
        <authorList>
            <person name="Han C.G."/>
        </authorList>
    </citation>
    <scope>NUCLEOTIDE SEQUENCE [LARGE SCALE GENOMIC DNA]</scope>
    <source>
        <strain evidence="1 2">HCNT1</strain>
    </source>
</reference>
<sequence>MFAAVSTSNLILKIEDIADRLGLTPKDFERYRQLRLILVLVETGSGEHEGLTRLTCQLGNRVWEAVLGSDQQITHEETRFLRGRLSQARRSK</sequence>
<evidence type="ECO:0000313" key="2">
    <source>
        <dbReference type="Proteomes" id="UP000232164"/>
    </source>
</evidence>
<reference evidence="1 2" key="2">
    <citation type="submission" date="2017-12" db="EMBL/GenBank/DDBJ databases">
        <title>Genome sequence of Rhizobium sullae HCNT1 isolated from Sulla coronaria nodules and featuring peculiar denitrification phenotypes.</title>
        <authorList>
            <person name="De Diego-Diaz B."/>
            <person name="Treu L."/>
            <person name="Campanaro S."/>
            <person name="Da Silva Duarte V."/>
            <person name="Basaglia M."/>
            <person name="Favaro L."/>
            <person name="Casella S."/>
            <person name="Squartini A."/>
        </authorList>
    </citation>
    <scope>NUCLEOTIDE SEQUENCE [LARGE SCALE GENOMIC DNA]</scope>
    <source>
        <strain evidence="1 2">HCNT1</strain>
    </source>
</reference>
<dbReference type="InterPro" id="IPR045389">
    <property type="entry name" value="DUF6522"/>
</dbReference>
<accession>A0A2N0D1H9</accession>
<evidence type="ECO:0000313" key="1">
    <source>
        <dbReference type="EMBL" id="PKA39981.1"/>
    </source>
</evidence>
<organism evidence="1 2">
    <name type="scientific">Rhizobium sullae</name>
    <name type="common">Rhizobium hedysari</name>
    <dbReference type="NCBI Taxonomy" id="50338"/>
    <lineage>
        <taxon>Bacteria</taxon>
        <taxon>Pseudomonadati</taxon>
        <taxon>Pseudomonadota</taxon>
        <taxon>Alphaproteobacteria</taxon>
        <taxon>Hyphomicrobiales</taxon>
        <taxon>Rhizobiaceae</taxon>
        <taxon>Rhizobium/Agrobacterium group</taxon>
        <taxon>Rhizobium</taxon>
    </lineage>
</organism>
<protein>
    <submittedName>
        <fullName evidence="1">Uncharacterized protein</fullName>
    </submittedName>
</protein>
<comment type="caution">
    <text evidence="1">The sequence shown here is derived from an EMBL/GenBank/DDBJ whole genome shotgun (WGS) entry which is preliminary data.</text>
</comment>
<dbReference type="EMBL" id="PIQN01000025">
    <property type="protein sequence ID" value="PKA39981.1"/>
    <property type="molecule type" value="Genomic_DNA"/>
</dbReference>